<name>A0A7M3SA30_9FIRM</name>
<dbReference type="RefSeq" id="WP_185257013.1">
    <property type="nucleotide sequence ID" value="NZ_AP023368.1"/>
</dbReference>
<feature type="region of interest" description="Disordered" evidence="9">
    <location>
        <begin position="511"/>
        <end position="566"/>
    </location>
</feature>
<dbReference type="Gene3D" id="3.40.50.300">
    <property type="entry name" value="P-loop containing nucleotide triphosphate hydrolases"/>
    <property type="match status" value="1"/>
</dbReference>
<keyword evidence="7" id="KW-0238">DNA-binding</keyword>
<evidence type="ECO:0000256" key="5">
    <source>
        <dbReference type="ARBA" id="ARBA00022840"/>
    </source>
</evidence>
<reference evidence="11 12" key="1">
    <citation type="submission" date="2020-08" db="EMBL/GenBank/DDBJ databases">
        <title>Draft genome sequencing of an Anaerocolumna strain isolated from anoxic soil subjected to BSD treatment.</title>
        <authorList>
            <person name="Uek A."/>
            <person name="Tonouchi A."/>
        </authorList>
    </citation>
    <scope>NUCLEOTIDE SEQUENCE [LARGE SCALE GENOMIC DNA]</scope>
    <source>
        <strain evidence="11 12">CTTW</strain>
    </source>
</reference>
<dbReference type="PROSITE" id="PS00486">
    <property type="entry name" value="DNA_MISMATCH_REPAIR_2"/>
    <property type="match status" value="1"/>
</dbReference>
<evidence type="ECO:0000256" key="4">
    <source>
        <dbReference type="ARBA" id="ARBA00022801"/>
    </source>
</evidence>
<dbReference type="GO" id="GO:0140664">
    <property type="term" value="F:ATP-dependent DNA damage sensor activity"/>
    <property type="evidence" value="ECO:0007669"/>
    <property type="project" value="InterPro"/>
</dbReference>
<dbReference type="GO" id="GO:0030983">
    <property type="term" value="F:mismatched DNA binding"/>
    <property type="evidence" value="ECO:0007669"/>
    <property type="project" value="InterPro"/>
</dbReference>
<keyword evidence="8" id="KW-0175">Coiled coil</keyword>
<proteinExistence type="predicted"/>
<dbReference type="PIRSF" id="PIRSF005814">
    <property type="entry name" value="MutS_YshD"/>
    <property type="match status" value="1"/>
</dbReference>
<evidence type="ECO:0000256" key="8">
    <source>
        <dbReference type="SAM" id="Coils"/>
    </source>
</evidence>
<dbReference type="InterPro" id="IPR027417">
    <property type="entry name" value="P-loop_NTPase"/>
</dbReference>
<dbReference type="InterPro" id="IPR000432">
    <property type="entry name" value="DNA_mismatch_repair_MutS_C"/>
</dbReference>
<dbReference type="GO" id="GO:0004519">
    <property type="term" value="F:endonuclease activity"/>
    <property type="evidence" value="ECO:0007669"/>
    <property type="project" value="UniProtKB-KW"/>
</dbReference>
<dbReference type="EMBL" id="AP023368">
    <property type="protein sequence ID" value="BCK01448.1"/>
    <property type="molecule type" value="Genomic_DNA"/>
</dbReference>
<keyword evidence="12" id="KW-1185">Reference proteome</keyword>
<feature type="compositionally biased region" description="Polar residues" evidence="9">
    <location>
        <begin position="514"/>
        <end position="533"/>
    </location>
</feature>
<keyword evidence="1" id="KW-0540">Nuclease</keyword>
<dbReference type="SUPFAM" id="SSF48334">
    <property type="entry name" value="DNA repair protein MutS, domain III"/>
    <property type="match status" value="1"/>
</dbReference>
<evidence type="ECO:0000256" key="2">
    <source>
        <dbReference type="ARBA" id="ARBA00022730"/>
    </source>
</evidence>
<evidence type="ECO:0000256" key="1">
    <source>
        <dbReference type="ARBA" id="ARBA00022722"/>
    </source>
</evidence>
<evidence type="ECO:0000313" key="12">
    <source>
        <dbReference type="Proteomes" id="UP000515703"/>
    </source>
</evidence>
<evidence type="ECO:0000256" key="9">
    <source>
        <dbReference type="SAM" id="MobiDB-lite"/>
    </source>
</evidence>
<sequence length="681" mass="75698">MFNKTSHILEFDTIKTMLCERAVSDTAKAKLMMLAPFLSLSEVKLKIQETTEAKAILSSLGTPPLPSMKDMDKYLELASIGSMLTPEQLLFVASFLTATRRVKTYLLKAEFLQTEIAYYGNSFADLTSLAEEVNRCLRNNQVDDEASKELKGLRRRMEQIQTEIRSKLENLLKNKKEWFSESFISTRNGHYVLPVKKEHKNQVSGSTVDISSTGSTCFMVPNSVLKLEDELSLLKIEEENEVRRILYLLTGMIADASSDIHLNMQAMETLDILFAKAKLSMDMKAIPALMNHERRIVIKEGRHPLLNAKECVPLDFKLGEGIQGVVITGPNTGGKTVALKTVGILSLMAQCGLHVPCTEAELAMNNGVFCDIGDGQSITENLSTFSSHITNIIEILKNSNEESLVLMDELGSGTDPAEGMGIAIAILEELRMKNCLFVATTHYPEVKDYAAKTAGLINARMAFDKESLKPLYRLEIGEAGESCALYIAKRLGFPEAMLRRAHQEAYERNLSAGLRSSSKKTSAEDSNQASLPTVSAPAASRNLPENSYKNADSPAIDSNNSSFPTTILPRVEGEKKELSSNKSNLSLKYTIGDSVMVYPQKKIGIVFQISAEKGLIGVQMQKKKEFVNHKRLKLISKADNLYPPDYDFSIVFDTVANRKARHKMEKGHQPDLEIRYDPMNP</sequence>
<evidence type="ECO:0000256" key="6">
    <source>
        <dbReference type="ARBA" id="ARBA00022884"/>
    </source>
</evidence>
<dbReference type="SMART" id="SM00534">
    <property type="entry name" value="MUTSac"/>
    <property type="match status" value="1"/>
</dbReference>
<reference evidence="11 12" key="2">
    <citation type="submission" date="2020-08" db="EMBL/GenBank/DDBJ databases">
        <authorList>
            <person name="Ueki A."/>
            <person name="Tonouchi A."/>
        </authorList>
    </citation>
    <scope>NUCLEOTIDE SEQUENCE [LARGE SCALE GENOMIC DNA]</scope>
    <source>
        <strain evidence="11 12">CTTW</strain>
    </source>
</reference>
<protein>
    <submittedName>
        <fullName evidence="11">Endonuclease MutS2</fullName>
    </submittedName>
</protein>
<dbReference type="GO" id="GO:0045910">
    <property type="term" value="P:negative regulation of DNA recombination"/>
    <property type="evidence" value="ECO:0007669"/>
    <property type="project" value="InterPro"/>
</dbReference>
<evidence type="ECO:0000259" key="10">
    <source>
        <dbReference type="PROSITE" id="PS00486"/>
    </source>
</evidence>
<evidence type="ECO:0000256" key="3">
    <source>
        <dbReference type="ARBA" id="ARBA00022741"/>
    </source>
</evidence>
<accession>A0A7M3SA30</accession>
<dbReference type="GO" id="GO:0006298">
    <property type="term" value="P:mismatch repair"/>
    <property type="evidence" value="ECO:0007669"/>
    <property type="project" value="InterPro"/>
</dbReference>
<feature type="compositionally biased region" description="Polar residues" evidence="9">
    <location>
        <begin position="543"/>
        <end position="565"/>
    </location>
</feature>
<dbReference type="AlphaFoldDB" id="A0A7M3SA30"/>
<dbReference type="NCBIfam" id="TIGR01069">
    <property type="entry name" value="mutS2"/>
    <property type="match status" value="1"/>
</dbReference>
<dbReference type="Proteomes" id="UP000515703">
    <property type="component" value="Chromosome"/>
</dbReference>
<dbReference type="SMART" id="SM00533">
    <property type="entry name" value="MUTSd"/>
    <property type="match status" value="1"/>
</dbReference>
<organism evidence="11 12">
    <name type="scientific">Anaerocolumna chitinilytica</name>
    <dbReference type="NCBI Taxonomy" id="1727145"/>
    <lineage>
        <taxon>Bacteria</taxon>
        <taxon>Bacillati</taxon>
        <taxon>Bacillota</taxon>
        <taxon>Clostridia</taxon>
        <taxon>Lachnospirales</taxon>
        <taxon>Lachnospiraceae</taxon>
        <taxon>Anaerocolumna</taxon>
    </lineage>
</organism>
<keyword evidence="3" id="KW-0547">Nucleotide-binding</keyword>
<dbReference type="InterPro" id="IPR045076">
    <property type="entry name" value="MutS"/>
</dbReference>
<dbReference type="Pfam" id="PF00488">
    <property type="entry name" value="MutS_V"/>
    <property type="match status" value="1"/>
</dbReference>
<keyword evidence="2" id="KW-0699">rRNA-binding</keyword>
<evidence type="ECO:0000313" key="11">
    <source>
        <dbReference type="EMBL" id="BCK01448.1"/>
    </source>
</evidence>
<dbReference type="GO" id="GO:0019843">
    <property type="term" value="F:rRNA binding"/>
    <property type="evidence" value="ECO:0007669"/>
    <property type="project" value="UniProtKB-KW"/>
</dbReference>
<keyword evidence="11" id="KW-0255">Endonuclease</keyword>
<dbReference type="KEGG" id="acht:bsdcttw_44880"/>
<dbReference type="InterPro" id="IPR036187">
    <property type="entry name" value="DNA_mismatch_repair_MutS_sf"/>
</dbReference>
<dbReference type="SUPFAM" id="SSF52540">
    <property type="entry name" value="P-loop containing nucleoside triphosphate hydrolases"/>
    <property type="match status" value="1"/>
</dbReference>
<gene>
    <name evidence="11" type="ORF">bsdcttw_44880</name>
</gene>
<keyword evidence="5" id="KW-0067">ATP-binding</keyword>
<dbReference type="InterPro" id="IPR007696">
    <property type="entry name" value="DNA_mismatch_repair_MutS_core"/>
</dbReference>
<dbReference type="PANTHER" id="PTHR48466:SF2">
    <property type="entry name" value="OS10G0509000 PROTEIN"/>
    <property type="match status" value="1"/>
</dbReference>
<keyword evidence="4" id="KW-0378">Hydrolase</keyword>
<dbReference type="GO" id="GO:0005524">
    <property type="term" value="F:ATP binding"/>
    <property type="evidence" value="ECO:0007669"/>
    <property type="project" value="UniProtKB-KW"/>
</dbReference>
<feature type="domain" description="DNA mismatch repair proteins mutS family" evidence="10">
    <location>
        <begin position="403"/>
        <end position="419"/>
    </location>
</feature>
<dbReference type="GO" id="GO:0016887">
    <property type="term" value="F:ATP hydrolysis activity"/>
    <property type="evidence" value="ECO:0007669"/>
    <property type="project" value="InterPro"/>
</dbReference>
<feature type="coiled-coil region" evidence="8">
    <location>
        <begin position="143"/>
        <end position="170"/>
    </location>
</feature>
<dbReference type="PANTHER" id="PTHR48466">
    <property type="entry name" value="OS10G0509000 PROTEIN-RELATED"/>
    <property type="match status" value="1"/>
</dbReference>
<dbReference type="InterPro" id="IPR005747">
    <property type="entry name" value="MutS2"/>
</dbReference>
<dbReference type="FunFam" id="3.40.50.300:FF:000830">
    <property type="entry name" value="Endonuclease MutS2"/>
    <property type="match status" value="1"/>
</dbReference>
<evidence type="ECO:0000256" key="7">
    <source>
        <dbReference type="ARBA" id="ARBA00023125"/>
    </source>
</evidence>
<keyword evidence="6" id="KW-0694">RNA-binding</keyword>